<dbReference type="PANTHER" id="PTHR11266:SF93">
    <property type="entry name" value="INTEGRAL MEMBRANE PROTEIN 25D9-6"/>
    <property type="match status" value="1"/>
</dbReference>
<protein>
    <submittedName>
        <fullName evidence="7">Uncharacterized protein</fullName>
    </submittedName>
</protein>
<sequence length="227" mass="24367">MGIVTTTDTAADVRHDAIVATDDSGTVVALARHAATPGVVAALGGMYMNSIEQRPALTKALTASFLNGLQEIIALKATGNSIHGGIAKTAKMAAYGLCVGGPMGHFLYLALEKMTASTSRPPWQSTIIKLLASNLIISPIINSMNLASIAIISGASPTKAIRFVKERLLSVMKISWTVFPLVQMFAFKYLQPNLWLPFFNFIAFLFGTAINIKAKLAQKKIDNDKKE</sequence>
<dbReference type="PANTHER" id="PTHR11266">
    <property type="entry name" value="PEROXISOMAL MEMBRANE PROTEIN 2, PXMP2 MPV17"/>
    <property type="match status" value="1"/>
</dbReference>
<evidence type="ECO:0000313" key="7">
    <source>
        <dbReference type="EMBL" id="KAH6601297.1"/>
    </source>
</evidence>
<dbReference type="EMBL" id="JAFCIX010000015">
    <property type="protein sequence ID" value="KAH6601297.1"/>
    <property type="molecule type" value="Genomic_DNA"/>
</dbReference>
<comment type="subcellular location">
    <subcellularLocation>
        <location evidence="1">Membrane</location>
        <topology evidence="1">Multi-pass membrane protein</topology>
    </subcellularLocation>
</comment>
<comment type="caution">
    <text evidence="7">The sequence shown here is derived from an EMBL/GenBank/DDBJ whole genome shotgun (WGS) entry which is preliminary data.</text>
</comment>
<keyword evidence="3 6" id="KW-0812">Transmembrane</keyword>
<evidence type="ECO:0000256" key="2">
    <source>
        <dbReference type="ARBA" id="ARBA00006824"/>
    </source>
</evidence>
<keyword evidence="5 6" id="KW-0472">Membrane</keyword>
<comment type="similarity">
    <text evidence="2 6">Belongs to the peroxisomal membrane protein PXMP2/4 family.</text>
</comment>
<organism evidence="7 8">
    <name type="scientific">Batrachochytrium salamandrivorans</name>
    <dbReference type="NCBI Taxonomy" id="1357716"/>
    <lineage>
        <taxon>Eukaryota</taxon>
        <taxon>Fungi</taxon>
        <taxon>Fungi incertae sedis</taxon>
        <taxon>Chytridiomycota</taxon>
        <taxon>Chytridiomycota incertae sedis</taxon>
        <taxon>Chytridiomycetes</taxon>
        <taxon>Rhizophydiales</taxon>
        <taxon>Rhizophydiales incertae sedis</taxon>
        <taxon>Batrachochytrium</taxon>
    </lineage>
</organism>
<evidence type="ECO:0000256" key="3">
    <source>
        <dbReference type="ARBA" id="ARBA00022692"/>
    </source>
</evidence>
<evidence type="ECO:0000256" key="5">
    <source>
        <dbReference type="ARBA" id="ARBA00023136"/>
    </source>
</evidence>
<dbReference type="InterPro" id="IPR007248">
    <property type="entry name" value="Mpv17_PMP22"/>
</dbReference>
<evidence type="ECO:0000256" key="6">
    <source>
        <dbReference type="RuleBase" id="RU363053"/>
    </source>
</evidence>
<name>A0ABQ8FNE0_9FUNG</name>
<feature type="transmembrane region" description="Helical" evidence="6">
    <location>
        <begin position="193"/>
        <end position="212"/>
    </location>
</feature>
<proteinExistence type="inferred from homology"/>
<keyword evidence="8" id="KW-1185">Reference proteome</keyword>
<evidence type="ECO:0000256" key="1">
    <source>
        <dbReference type="ARBA" id="ARBA00004141"/>
    </source>
</evidence>
<keyword evidence="4 6" id="KW-1133">Transmembrane helix</keyword>
<dbReference type="Proteomes" id="UP001648503">
    <property type="component" value="Unassembled WGS sequence"/>
</dbReference>
<reference evidence="7 8" key="1">
    <citation type="submission" date="2021-02" db="EMBL/GenBank/DDBJ databases">
        <title>Variation within the Batrachochytrium salamandrivorans European outbreak.</title>
        <authorList>
            <person name="Kelly M."/>
            <person name="Pasmans F."/>
            <person name="Shea T.P."/>
            <person name="Munoz J.F."/>
            <person name="Carranza S."/>
            <person name="Cuomo C.A."/>
            <person name="Martel A."/>
        </authorList>
    </citation>
    <scope>NUCLEOTIDE SEQUENCE [LARGE SCALE GENOMIC DNA]</scope>
    <source>
        <strain evidence="7 8">AMFP18/2</strain>
    </source>
</reference>
<gene>
    <name evidence="7" type="ORF">BASA50_001690</name>
</gene>
<accession>A0ABQ8FNE0</accession>
<evidence type="ECO:0000313" key="8">
    <source>
        <dbReference type="Proteomes" id="UP001648503"/>
    </source>
</evidence>
<evidence type="ECO:0000256" key="4">
    <source>
        <dbReference type="ARBA" id="ARBA00022989"/>
    </source>
</evidence>
<feature type="transmembrane region" description="Helical" evidence="6">
    <location>
        <begin position="131"/>
        <end position="156"/>
    </location>
</feature>
<dbReference type="Pfam" id="PF04117">
    <property type="entry name" value="Mpv17_PMP22"/>
    <property type="match status" value="1"/>
</dbReference>